<evidence type="ECO:0008006" key="3">
    <source>
        <dbReference type="Google" id="ProtNLM"/>
    </source>
</evidence>
<proteinExistence type="predicted"/>
<comment type="caution">
    <text evidence="1">The sequence shown here is derived from an EMBL/GenBank/DDBJ whole genome shotgun (WGS) entry which is preliminary data.</text>
</comment>
<sequence>MMRVLTGNHDDDQWSSWFEFKPRSITAIDEERVIVEGWEGAQSSYWVHVWTVRGGRVTQLREYFNTWLTVRDLRSVHVINGWDQNEREINNGINGINGGISVNYSDNTVWESEGLEHLTRSMPGLVLAI</sequence>
<organism evidence="1 2">
    <name type="scientific">Stephania japonica</name>
    <dbReference type="NCBI Taxonomy" id="461633"/>
    <lineage>
        <taxon>Eukaryota</taxon>
        <taxon>Viridiplantae</taxon>
        <taxon>Streptophyta</taxon>
        <taxon>Embryophyta</taxon>
        <taxon>Tracheophyta</taxon>
        <taxon>Spermatophyta</taxon>
        <taxon>Magnoliopsida</taxon>
        <taxon>Ranunculales</taxon>
        <taxon>Menispermaceae</taxon>
        <taxon>Menispermoideae</taxon>
        <taxon>Cissampelideae</taxon>
        <taxon>Stephania</taxon>
    </lineage>
</organism>
<dbReference type="SUPFAM" id="SSF54427">
    <property type="entry name" value="NTF2-like"/>
    <property type="match status" value="1"/>
</dbReference>
<keyword evidence="2" id="KW-1185">Reference proteome</keyword>
<gene>
    <name evidence="1" type="ORF">Sjap_014261</name>
</gene>
<dbReference type="InterPro" id="IPR032710">
    <property type="entry name" value="NTF2-like_dom_sf"/>
</dbReference>
<dbReference type="EMBL" id="JBBNAE010000005">
    <property type="protein sequence ID" value="KAK9124659.1"/>
    <property type="molecule type" value="Genomic_DNA"/>
</dbReference>
<dbReference type="Gene3D" id="3.10.450.50">
    <property type="match status" value="1"/>
</dbReference>
<dbReference type="Pfam" id="PF07107">
    <property type="entry name" value="WI12"/>
    <property type="match status" value="1"/>
</dbReference>
<accession>A0AAP0NZT7</accession>
<dbReference type="Proteomes" id="UP001417504">
    <property type="component" value="Unassembled WGS sequence"/>
</dbReference>
<evidence type="ECO:0000313" key="2">
    <source>
        <dbReference type="Proteomes" id="UP001417504"/>
    </source>
</evidence>
<protein>
    <recommendedName>
        <fullName evidence="3">Wound-induced protein 1</fullName>
    </recommendedName>
</protein>
<dbReference type="AlphaFoldDB" id="A0AAP0NZT7"/>
<reference evidence="1 2" key="1">
    <citation type="submission" date="2024-01" db="EMBL/GenBank/DDBJ databases">
        <title>Genome assemblies of Stephania.</title>
        <authorList>
            <person name="Yang L."/>
        </authorList>
    </citation>
    <scope>NUCLEOTIDE SEQUENCE [LARGE SCALE GENOMIC DNA]</scope>
    <source>
        <strain evidence="1">QJT</strain>
        <tissue evidence="1">Leaf</tissue>
    </source>
</reference>
<evidence type="ECO:0000313" key="1">
    <source>
        <dbReference type="EMBL" id="KAK9124659.1"/>
    </source>
</evidence>
<dbReference type="PANTHER" id="PTHR33703">
    <property type="entry name" value="OS07G0691300 PROTEIN"/>
    <property type="match status" value="1"/>
</dbReference>
<dbReference type="InterPro" id="IPR009798">
    <property type="entry name" value="Wun1-like"/>
</dbReference>
<dbReference type="PANTHER" id="PTHR33703:SF16">
    <property type="entry name" value="OS05G0342100 PROTEIN"/>
    <property type="match status" value="1"/>
</dbReference>
<name>A0AAP0NZT7_9MAGN</name>